<comment type="cofactor">
    <cofactor evidence="1">
        <name>Mg(2+)</name>
        <dbReference type="ChEBI" id="CHEBI:18420"/>
    </cofactor>
</comment>
<keyword evidence="5 18" id="KW-0808">Transferase</keyword>
<keyword evidence="7" id="KW-0479">Metal-binding</keyword>
<protein>
    <submittedName>
        <fullName evidence="18">NTP transferase domain-containing protein</fullName>
    </submittedName>
</protein>
<keyword evidence="8" id="KW-0460">Magnesium</keyword>
<dbReference type="EMBL" id="CP063458">
    <property type="protein sequence ID" value="QOV87863.1"/>
    <property type="molecule type" value="Genomic_DNA"/>
</dbReference>
<dbReference type="InterPro" id="IPR011004">
    <property type="entry name" value="Trimer_LpxA-like_sf"/>
</dbReference>
<dbReference type="GO" id="GO:0046872">
    <property type="term" value="F:metal ion binding"/>
    <property type="evidence" value="ECO:0007669"/>
    <property type="project" value="UniProtKB-KW"/>
</dbReference>
<evidence type="ECO:0000256" key="7">
    <source>
        <dbReference type="ARBA" id="ARBA00022723"/>
    </source>
</evidence>
<keyword evidence="9" id="KW-0133">Cell shape</keyword>
<dbReference type="Gene3D" id="2.160.10.10">
    <property type="entry name" value="Hexapeptide repeat proteins"/>
    <property type="match status" value="1"/>
</dbReference>
<comment type="catalytic activity">
    <reaction evidence="14">
        <text>alpha-D-glucosamine 1-phosphate + acetyl-CoA = N-acetyl-alpha-D-glucosamine 1-phosphate + CoA + H(+)</text>
        <dbReference type="Rhea" id="RHEA:13725"/>
        <dbReference type="ChEBI" id="CHEBI:15378"/>
        <dbReference type="ChEBI" id="CHEBI:57287"/>
        <dbReference type="ChEBI" id="CHEBI:57288"/>
        <dbReference type="ChEBI" id="CHEBI:57776"/>
        <dbReference type="ChEBI" id="CHEBI:58516"/>
        <dbReference type="EC" id="2.3.1.157"/>
    </reaction>
</comment>
<dbReference type="GO" id="GO:0003977">
    <property type="term" value="F:UDP-N-acetylglucosamine diphosphorylase activity"/>
    <property type="evidence" value="ECO:0007669"/>
    <property type="project" value="UniProtKB-EC"/>
</dbReference>
<name>A0A7M2WR10_9BACT</name>
<comment type="similarity">
    <text evidence="3">In the N-terminal section; belongs to the N-acetylglucosamine-1-phosphate uridyltransferase family.</text>
</comment>
<dbReference type="Pfam" id="PF12804">
    <property type="entry name" value="NTP_transf_3"/>
    <property type="match status" value="1"/>
</dbReference>
<evidence type="ECO:0000256" key="5">
    <source>
        <dbReference type="ARBA" id="ARBA00022679"/>
    </source>
</evidence>
<dbReference type="AlphaFoldDB" id="A0A7M2WR10"/>
<accession>A0A7M2WR10</accession>
<comment type="catalytic activity">
    <reaction evidence="15">
        <text>N-acetyl-alpha-D-glucosamine 1-phosphate + UTP + H(+) = UDP-N-acetyl-alpha-D-glucosamine + diphosphate</text>
        <dbReference type="Rhea" id="RHEA:13509"/>
        <dbReference type="ChEBI" id="CHEBI:15378"/>
        <dbReference type="ChEBI" id="CHEBI:33019"/>
        <dbReference type="ChEBI" id="CHEBI:46398"/>
        <dbReference type="ChEBI" id="CHEBI:57705"/>
        <dbReference type="ChEBI" id="CHEBI:57776"/>
        <dbReference type="EC" id="2.7.7.23"/>
    </reaction>
</comment>
<keyword evidence="13" id="KW-0961">Cell wall biogenesis/degradation</keyword>
<evidence type="ECO:0000256" key="11">
    <source>
        <dbReference type="ARBA" id="ARBA00023268"/>
    </source>
</evidence>
<dbReference type="GO" id="GO:0019134">
    <property type="term" value="F:glucosamine-1-phosphate N-acetyltransferase activity"/>
    <property type="evidence" value="ECO:0007669"/>
    <property type="project" value="UniProtKB-EC"/>
</dbReference>
<dbReference type="Proteomes" id="UP000593765">
    <property type="component" value="Chromosome"/>
</dbReference>
<comment type="similarity">
    <text evidence="2">In the C-terminal section; belongs to the transferase hexapeptide repeat family.</text>
</comment>
<dbReference type="KEGG" id="hbs:IPV69_16425"/>
<dbReference type="GO" id="GO:0008360">
    <property type="term" value="P:regulation of cell shape"/>
    <property type="evidence" value="ECO:0007669"/>
    <property type="project" value="UniProtKB-KW"/>
</dbReference>
<evidence type="ECO:0000256" key="4">
    <source>
        <dbReference type="ARBA" id="ARBA00022490"/>
    </source>
</evidence>
<evidence type="ECO:0000256" key="16">
    <source>
        <dbReference type="ARBA" id="ARBA00049628"/>
    </source>
</evidence>
<dbReference type="GO" id="GO:0009252">
    <property type="term" value="P:peptidoglycan biosynthetic process"/>
    <property type="evidence" value="ECO:0007669"/>
    <property type="project" value="UniProtKB-KW"/>
</dbReference>
<dbReference type="GO" id="GO:0071555">
    <property type="term" value="P:cell wall organization"/>
    <property type="evidence" value="ECO:0007669"/>
    <property type="project" value="UniProtKB-KW"/>
</dbReference>
<comment type="function">
    <text evidence="16">Catalyzes the last two sequential reactions in the de novo biosynthetic pathway for UDP-N-acetylglucosamine (UDP-GlcNAc). The C-terminal domain catalyzes the transfer of acetyl group from acetyl coenzyme A to glucosamine-1-phosphate (GlcN-1-P) to produce N-acetylglucosamine-1-phosphate (GlcNAc-1-P), which is converted into UDP-GlcNAc by the transfer of uridine 5-monophosphate (from uridine 5-triphosphate), a reaction catalyzed by the N-terminal domain.</text>
</comment>
<evidence type="ECO:0000256" key="1">
    <source>
        <dbReference type="ARBA" id="ARBA00001946"/>
    </source>
</evidence>
<dbReference type="InterPro" id="IPR025877">
    <property type="entry name" value="MobA-like_NTP_Trfase"/>
</dbReference>
<feature type="domain" description="MobA-like NTP transferase" evidence="17">
    <location>
        <begin position="5"/>
        <end position="145"/>
    </location>
</feature>
<dbReference type="SUPFAM" id="SSF51161">
    <property type="entry name" value="Trimeric LpxA-like enzymes"/>
    <property type="match status" value="1"/>
</dbReference>
<evidence type="ECO:0000256" key="14">
    <source>
        <dbReference type="ARBA" id="ARBA00048247"/>
    </source>
</evidence>
<dbReference type="CDD" id="cd02540">
    <property type="entry name" value="GT2_GlmU_N_bac"/>
    <property type="match status" value="1"/>
</dbReference>
<keyword evidence="4" id="KW-0963">Cytoplasm</keyword>
<keyword evidence="12" id="KW-0012">Acyltransferase</keyword>
<dbReference type="Gene3D" id="3.90.550.10">
    <property type="entry name" value="Spore Coat Polysaccharide Biosynthesis Protein SpsA, Chain A"/>
    <property type="match status" value="1"/>
</dbReference>
<keyword evidence="10" id="KW-0573">Peptidoglycan synthesis</keyword>
<keyword evidence="11" id="KW-0511">Multifunctional enzyme</keyword>
<evidence type="ECO:0000256" key="15">
    <source>
        <dbReference type="ARBA" id="ARBA00048493"/>
    </source>
</evidence>
<dbReference type="SUPFAM" id="SSF53448">
    <property type="entry name" value="Nucleotide-diphospho-sugar transferases"/>
    <property type="match status" value="1"/>
</dbReference>
<evidence type="ECO:0000256" key="2">
    <source>
        <dbReference type="ARBA" id="ARBA00007707"/>
    </source>
</evidence>
<dbReference type="InterPro" id="IPR029044">
    <property type="entry name" value="Nucleotide-diphossugar_trans"/>
</dbReference>
<keyword evidence="6" id="KW-0548">Nucleotidyltransferase</keyword>
<dbReference type="InterPro" id="IPR050065">
    <property type="entry name" value="GlmU-like"/>
</dbReference>
<dbReference type="PANTHER" id="PTHR43584">
    <property type="entry name" value="NUCLEOTIDYL TRANSFERASE"/>
    <property type="match status" value="1"/>
</dbReference>
<evidence type="ECO:0000313" key="18">
    <source>
        <dbReference type="EMBL" id="QOV87863.1"/>
    </source>
</evidence>
<evidence type="ECO:0000256" key="12">
    <source>
        <dbReference type="ARBA" id="ARBA00023315"/>
    </source>
</evidence>
<evidence type="ECO:0000256" key="6">
    <source>
        <dbReference type="ARBA" id="ARBA00022695"/>
    </source>
</evidence>
<evidence type="ECO:0000256" key="8">
    <source>
        <dbReference type="ARBA" id="ARBA00022842"/>
    </source>
</evidence>
<evidence type="ECO:0000256" key="9">
    <source>
        <dbReference type="ARBA" id="ARBA00022960"/>
    </source>
</evidence>
<evidence type="ECO:0000259" key="17">
    <source>
        <dbReference type="Pfam" id="PF12804"/>
    </source>
</evidence>
<organism evidence="18 19">
    <name type="scientific">Humisphaera borealis</name>
    <dbReference type="NCBI Taxonomy" id="2807512"/>
    <lineage>
        <taxon>Bacteria</taxon>
        <taxon>Pseudomonadati</taxon>
        <taxon>Planctomycetota</taxon>
        <taxon>Phycisphaerae</taxon>
        <taxon>Tepidisphaerales</taxon>
        <taxon>Tepidisphaeraceae</taxon>
        <taxon>Humisphaera</taxon>
    </lineage>
</organism>
<dbReference type="RefSeq" id="WP_206290777.1">
    <property type="nucleotide sequence ID" value="NZ_CP063458.1"/>
</dbReference>
<sequence>MSSVAVILAAGRSTRMKSRRPKVLHEVCGRSMLRYVLDACFEAGCGRVIVVVGHGKDEVIAQFAGDARIDWVEQTEQLGTGHAVRVCESLLAKQSATHPDGDVFILAGDGPLVRADNLRALRQAHKQDHAAASLATAVVDEPAGYGRIVRTTAGDFLEIVEQLDASPAQRDIREINVSLYCAKADELLFALARLKNDNKKGEYYLTDVFGILRNAGKKVTAVQAVAADDVLSVNSRDQLADVDAILQDRIQQAHRTNGVGINSAANVYIEAGATIGPDTIIHPFSFVGRDASIGAECVIGPFALVPRDAVVPEGTTIAGNVRAE</sequence>
<reference evidence="18 19" key="1">
    <citation type="submission" date="2020-10" db="EMBL/GenBank/DDBJ databases">
        <title>Wide distribution of Phycisphaera-like planctomycetes from WD2101 soil group in peatlands and genome analysis of the first cultivated representative.</title>
        <authorList>
            <person name="Dedysh S.N."/>
            <person name="Beletsky A.V."/>
            <person name="Ivanova A."/>
            <person name="Kulichevskaya I.S."/>
            <person name="Suzina N.E."/>
            <person name="Philippov D.A."/>
            <person name="Rakitin A.L."/>
            <person name="Mardanov A.V."/>
            <person name="Ravin N.V."/>
        </authorList>
    </citation>
    <scope>NUCLEOTIDE SEQUENCE [LARGE SCALE GENOMIC DNA]</scope>
    <source>
        <strain evidence="18 19">M1803</strain>
    </source>
</reference>
<keyword evidence="19" id="KW-1185">Reference proteome</keyword>
<gene>
    <name evidence="18" type="ORF">IPV69_16425</name>
</gene>
<dbReference type="PANTHER" id="PTHR43584:SF3">
    <property type="entry name" value="BIFUNCTIONAL PROTEIN GLMU"/>
    <property type="match status" value="1"/>
</dbReference>
<evidence type="ECO:0000313" key="19">
    <source>
        <dbReference type="Proteomes" id="UP000593765"/>
    </source>
</evidence>
<evidence type="ECO:0000256" key="3">
    <source>
        <dbReference type="ARBA" id="ARBA00007947"/>
    </source>
</evidence>
<evidence type="ECO:0000256" key="10">
    <source>
        <dbReference type="ARBA" id="ARBA00022984"/>
    </source>
</evidence>
<evidence type="ECO:0000256" key="13">
    <source>
        <dbReference type="ARBA" id="ARBA00023316"/>
    </source>
</evidence>
<proteinExistence type="inferred from homology"/>